<dbReference type="GO" id="GO:0008168">
    <property type="term" value="F:methyltransferase activity"/>
    <property type="evidence" value="ECO:0007669"/>
    <property type="project" value="UniProtKB-KW"/>
</dbReference>
<comment type="caution">
    <text evidence="7">The sequence shown here is derived from an EMBL/GenBank/DDBJ whole genome shotgun (WGS) entry which is preliminary data.</text>
</comment>
<name>A0A3L6Q081_PANMI</name>
<dbReference type="GO" id="GO:0032259">
    <property type="term" value="P:methylation"/>
    <property type="evidence" value="ECO:0007669"/>
    <property type="project" value="UniProtKB-KW"/>
</dbReference>
<gene>
    <name evidence="7" type="ORF">C2845_PM17G07930</name>
</gene>
<organism evidence="7 8">
    <name type="scientific">Panicum miliaceum</name>
    <name type="common">Proso millet</name>
    <name type="synonym">Broomcorn millet</name>
    <dbReference type="NCBI Taxonomy" id="4540"/>
    <lineage>
        <taxon>Eukaryota</taxon>
        <taxon>Viridiplantae</taxon>
        <taxon>Streptophyta</taxon>
        <taxon>Embryophyta</taxon>
        <taxon>Tracheophyta</taxon>
        <taxon>Spermatophyta</taxon>
        <taxon>Magnoliopsida</taxon>
        <taxon>Liliopsida</taxon>
        <taxon>Poales</taxon>
        <taxon>Poaceae</taxon>
        <taxon>PACMAD clade</taxon>
        <taxon>Panicoideae</taxon>
        <taxon>Panicodae</taxon>
        <taxon>Paniceae</taxon>
        <taxon>Panicinae</taxon>
        <taxon>Panicum</taxon>
        <taxon>Panicum sect. Panicum</taxon>
    </lineage>
</organism>
<keyword evidence="7" id="KW-0808">Transferase</keyword>
<dbReference type="InterPro" id="IPR006514">
    <property type="entry name" value="IRX15/GXM/AGM"/>
</dbReference>
<dbReference type="AlphaFoldDB" id="A0A3L6Q081"/>
<dbReference type="OrthoDB" id="1896682at2759"/>
<accession>A0A3L6Q081</accession>
<keyword evidence="2 6" id="KW-0812">Transmembrane</keyword>
<dbReference type="EMBL" id="PQIB02000014">
    <property type="protein sequence ID" value="RLM69372.1"/>
    <property type="molecule type" value="Genomic_DNA"/>
</dbReference>
<dbReference type="GO" id="GO:0045492">
    <property type="term" value="P:xylan biosynthetic process"/>
    <property type="evidence" value="ECO:0007669"/>
    <property type="project" value="InterPro"/>
</dbReference>
<dbReference type="STRING" id="4540.A0A3L6Q081"/>
<dbReference type="NCBIfam" id="TIGR01627">
    <property type="entry name" value="A_thal_3515"/>
    <property type="match status" value="1"/>
</dbReference>
<dbReference type="Proteomes" id="UP000275267">
    <property type="component" value="Unassembled WGS sequence"/>
</dbReference>
<feature type="region of interest" description="Disordered" evidence="5">
    <location>
        <begin position="43"/>
        <end position="63"/>
    </location>
</feature>
<dbReference type="GO" id="GO:0000139">
    <property type="term" value="C:Golgi membrane"/>
    <property type="evidence" value="ECO:0007669"/>
    <property type="project" value="UniProtKB-SubCell"/>
</dbReference>
<keyword evidence="8" id="KW-1185">Reference proteome</keyword>
<reference evidence="8" key="1">
    <citation type="journal article" date="2019" name="Nat. Commun.">
        <title>The genome of broomcorn millet.</title>
        <authorList>
            <person name="Zou C."/>
            <person name="Miki D."/>
            <person name="Li D."/>
            <person name="Tang Q."/>
            <person name="Xiao L."/>
            <person name="Rajput S."/>
            <person name="Deng P."/>
            <person name="Jia W."/>
            <person name="Huang R."/>
            <person name="Zhang M."/>
            <person name="Sun Y."/>
            <person name="Hu J."/>
            <person name="Fu X."/>
            <person name="Schnable P.S."/>
            <person name="Li F."/>
            <person name="Zhang H."/>
            <person name="Feng B."/>
            <person name="Zhu X."/>
            <person name="Liu R."/>
            <person name="Schnable J.C."/>
            <person name="Zhu J.-K."/>
            <person name="Zhang H."/>
        </authorList>
    </citation>
    <scope>NUCLEOTIDE SEQUENCE [LARGE SCALE GENOMIC DNA]</scope>
</reference>
<dbReference type="Pfam" id="PF21729">
    <property type="entry name" value="IRX15_IRX15L_GXM"/>
    <property type="match status" value="1"/>
</dbReference>
<evidence type="ECO:0000313" key="7">
    <source>
        <dbReference type="EMBL" id="RLM69372.1"/>
    </source>
</evidence>
<proteinExistence type="predicted"/>
<comment type="subcellular location">
    <subcellularLocation>
        <location evidence="1">Golgi apparatus membrane</location>
        <topology evidence="1">Single-pass membrane protein</topology>
    </subcellularLocation>
</comment>
<protein>
    <submittedName>
        <fullName evidence="7">Methyltransferase</fullName>
    </submittedName>
</protein>
<evidence type="ECO:0000256" key="6">
    <source>
        <dbReference type="SAM" id="Phobius"/>
    </source>
</evidence>
<evidence type="ECO:0000256" key="5">
    <source>
        <dbReference type="SAM" id="MobiDB-lite"/>
    </source>
</evidence>
<evidence type="ECO:0000256" key="4">
    <source>
        <dbReference type="ARBA" id="ARBA00023136"/>
    </source>
</evidence>
<evidence type="ECO:0000256" key="3">
    <source>
        <dbReference type="ARBA" id="ARBA00022989"/>
    </source>
</evidence>
<keyword evidence="4 6" id="KW-0472">Membrane</keyword>
<sequence>MHTAGGGGGGGGSRMMPPKQLLTIIIVIFSTLSFIKLLLLTSSSSGASSPRSPAWDAGGGRGNGTARSALAAKELALLRSLVVARSPCRLLVFGLSPQLLALARLNSGAGSGAAAAATAFVTDSAEDADAARRVLDSGRKAGGGPSGSVAVHRARYRDAAAEAWPLLRRARGSPACRRPTGTVHKSGCPLALTSLPREVLDARWDVVVVDGPSGAAPGEPGRMGTIYTAAALARASTAAVGDSKVDVAVHDVDRTIERWYAWEYLCEDNLVAAKGRLWHFRVGAGGPPDAFCNTGPVQIL</sequence>
<keyword evidence="3 6" id="KW-1133">Transmembrane helix</keyword>
<evidence type="ECO:0000256" key="1">
    <source>
        <dbReference type="ARBA" id="ARBA00004194"/>
    </source>
</evidence>
<keyword evidence="7" id="KW-0489">Methyltransferase</keyword>
<dbReference type="PANTHER" id="PTHR31444">
    <property type="entry name" value="OS11G0490100 PROTEIN"/>
    <property type="match status" value="1"/>
</dbReference>
<evidence type="ECO:0000313" key="8">
    <source>
        <dbReference type="Proteomes" id="UP000275267"/>
    </source>
</evidence>
<feature type="transmembrane region" description="Helical" evidence="6">
    <location>
        <begin position="21"/>
        <end position="40"/>
    </location>
</feature>
<evidence type="ECO:0000256" key="2">
    <source>
        <dbReference type="ARBA" id="ARBA00022692"/>
    </source>
</evidence>
<feature type="compositionally biased region" description="Low complexity" evidence="5">
    <location>
        <begin position="43"/>
        <end position="52"/>
    </location>
</feature>